<dbReference type="SUPFAM" id="SSF52172">
    <property type="entry name" value="CheY-like"/>
    <property type="match status" value="1"/>
</dbReference>
<accession>A0A1H6WN76</accession>
<keyword evidence="4" id="KW-0804">Transcription</keyword>
<dbReference type="AlphaFoldDB" id="A0A1H6WN76"/>
<evidence type="ECO:0000313" key="9">
    <source>
        <dbReference type="Proteomes" id="UP000198888"/>
    </source>
</evidence>
<dbReference type="SMART" id="SM00448">
    <property type="entry name" value="REC"/>
    <property type="match status" value="1"/>
</dbReference>
<keyword evidence="9" id="KW-1185">Reference proteome</keyword>
<dbReference type="InterPro" id="IPR001789">
    <property type="entry name" value="Sig_transdc_resp-reg_receiver"/>
</dbReference>
<dbReference type="Gene3D" id="3.40.50.2300">
    <property type="match status" value="1"/>
</dbReference>
<evidence type="ECO:0000256" key="5">
    <source>
        <dbReference type="PROSITE-ProRule" id="PRU00169"/>
    </source>
</evidence>
<dbReference type="InterPro" id="IPR003018">
    <property type="entry name" value="GAF"/>
</dbReference>
<dbReference type="RefSeq" id="WP_089673382.1">
    <property type="nucleotide sequence ID" value="NZ_CP024845.1"/>
</dbReference>
<evidence type="ECO:0000256" key="2">
    <source>
        <dbReference type="ARBA" id="ARBA00022777"/>
    </source>
</evidence>
<dbReference type="PANTHER" id="PTHR34236:SF1">
    <property type="entry name" value="DIMETHYL SULFOXIDE REDUCTASE TRANSCRIPTIONAL ACTIVATOR"/>
    <property type="match status" value="1"/>
</dbReference>
<dbReference type="Gene3D" id="3.30.450.40">
    <property type="match status" value="1"/>
</dbReference>
<dbReference type="PROSITE" id="PS50110">
    <property type="entry name" value="RESPONSE_REGULATORY"/>
    <property type="match status" value="1"/>
</dbReference>
<evidence type="ECO:0000256" key="1">
    <source>
        <dbReference type="ARBA" id="ARBA00022679"/>
    </source>
</evidence>
<dbReference type="Pfam" id="PF15915">
    <property type="entry name" value="BAT"/>
    <property type="match status" value="1"/>
</dbReference>
<name>A0A1H6WN76_9EURY</name>
<evidence type="ECO:0000256" key="6">
    <source>
        <dbReference type="SAM" id="MobiDB-lite"/>
    </source>
</evidence>
<dbReference type="GO" id="GO:0000160">
    <property type="term" value="P:phosphorelay signal transduction system"/>
    <property type="evidence" value="ECO:0007669"/>
    <property type="project" value="InterPro"/>
</dbReference>
<dbReference type="OrthoDB" id="168808at2157"/>
<dbReference type="InterPro" id="IPR031803">
    <property type="entry name" value="BAT_GAF/HTH-assoc"/>
</dbReference>
<feature type="modified residue" description="4-aspartylphosphate" evidence="5">
    <location>
        <position position="68"/>
    </location>
</feature>
<dbReference type="KEGG" id="hae:halTADL_0517"/>
<dbReference type="Gene3D" id="1.10.10.10">
    <property type="entry name" value="Winged helix-like DNA-binding domain superfamily/Winged helix DNA-binding domain"/>
    <property type="match status" value="1"/>
</dbReference>
<feature type="compositionally biased region" description="Polar residues" evidence="6">
    <location>
        <begin position="238"/>
        <end position="256"/>
    </location>
</feature>
<proteinExistence type="predicted"/>
<dbReference type="InterPro" id="IPR029016">
    <property type="entry name" value="GAF-like_dom_sf"/>
</dbReference>
<dbReference type="CDD" id="cd00156">
    <property type="entry name" value="REC"/>
    <property type="match status" value="1"/>
</dbReference>
<dbReference type="EMBL" id="FNYR01000027">
    <property type="protein sequence ID" value="SEJ16634.1"/>
    <property type="molecule type" value="Genomic_DNA"/>
</dbReference>
<dbReference type="InterPro" id="IPR011006">
    <property type="entry name" value="CheY-like_superfamily"/>
</dbReference>
<evidence type="ECO:0000256" key="4">
    <source>
        <dbReference type="ARBA" id="ARBA00023163"/>
    </source>
</evidence>
<evidence type="ECO:0000313" key="8">
    <source>
        <dbReference type="EMBL" id="SEJ16634.1"/>
    </source>
</evidence>
<dbReference type="InterPro" id="IPR036388">
    <property type="entry name" value="WH-like_DNA-bd_sf"/>
</dbReference>
<protein>
    <submittedName>
        <fullName evidence="8">GAF domain-containing protein</fullName>
    </submittedName>
</protein>
<organism evidence="8 9">
    <name type="scientific">Halohasta litchfieldiae</name>
    <dbReference type="NCBI Taxonomy" id="1073996"/>
    <lineage>
        <taxon>Archaea</taxon>
        <taxon>Methanobacteriati</taxon>
        <taxon>Methanobacteriota</taxon>
        <taxon>Stenosarchaea group</taxon>
        <taxon>Halobacteria</taxon>
        <taxon>Halobacteriales</taxon>
        <taxon>Haloferacaceae</taxon>
        <taxon>Halohasta</taxon>
    </lineage>
</organism>
<dbReference type="InterPro" id="IPR007050">
    <property type="entry name" value="HTH_bacterioopsin"/>
</dbReference>
<dbReference type="Pfam" id="PF13185">
    <property type="entry name" value="GAF_2"/>
    <property type="match status" value="1"/>
</dbReference>
<reference evidence="8 9" key="1">
    <citation type="submission" date="2016-10" db="EMBL/GenBank/DDBJ databases">
        <authorList>
            <person name="de Groot N.N."/>
        </authorList>
    </citation>
    <scope>NUCLEOTIDE SEQUENCE [LARGE SCALE GENOMIC DNA]</scope>
    <source>
        <strain evidence="8 9">DSM 22187</strain>
    </source>
</reference>
<feature type="region of interest" description="Disordered" evidence="6">
    <location>
        <begin position="238"/>
        <end position="259"/>
    </location>
</feature>
<gene>
    <name evidence="8" type="ORF">SAMN05444271_1278</name>
</gene>
<dbReference type="Proteomes" id="UP000198888">
    <property type="component" value="Unassembled WGS sequence"/>
</dbReference>
<keyword evidence="5" id="KW-0597">Phosphoprotein</keyword>
<dbReference type="GO" id="GO:0016301">
    <property type="term" value="F:kinase activity"/>
    <property type="evidence" value="ECO:0007669"/>
    <property type="project" value="UniProtKB-KW"/>
</dbReference>
<keyword evidence="2" id="KW-0418">Kinase</keyword>
<accession>A0A2H4PYZ1</accession>
<keyword evidence="1" id="KW-0808">Transferase</keyword>
<dbReference type="Pfam" id="PF04967">
    <property type="entry name" value="HTH_10"/>
    <property type="match status" value="1"/>
</dbReference>
<evidence type="ECO:0000259" key="7">
    <source>
        <dbReference type="PROSITE" id="PS50110"/>
    </source>
</evidence>
<dbReference type="Pfam" id="PF00072">
    <property type="entry name" value="Response_reg"/>
    <property type="match status" value="1"/>
</dbReference>
<keyword evidence="3" id="KW-0805">Transcription regulation</keyword>
<sequence>MIERPETVDPPLTDPVSVLLIDDDETWVRTQRRLLERYADVLDVSTATSYAEAQKKLQSTAPDCIVCDYQLGDGTGIELLASVREQTPTLPFILVTGEGDEGVASDAISHSVTDYVRKIELGSQPTQLAQRIETLVSATRTQQALDRERRSKETLLQLVTSGSTRTEIGHQLCTQLVDERGYSCAWVGILDEQQGVVPLSSAGTTGYIEAAIKPGTRPAESTEPTFTALSENRSVVRSLTESLSSTDSNPTPTPDSSTEDARWIDHAHAQGFETIVAVPIRYNELTFGVLSVYSRAATQIDDHERELLEEYAETLGYVFHTTAWKRTLHSSTITTVRFRFTDDRLPLVALSSELPAETTIRTRTVIPKTDTTVFYLATIEGATSDDLFDAVDETEAIHSVDVYRTDGEIRCGLVVDSPVPEQWILDNETQYVQTVAEDGHTDLIAVLGDQTTVQQCVDGLTTVTGSTPVATLYADETPSKAADTTPINRLTDRQQQVLQLAISAGYFERPRHNNTGELAETLNITRATFTQHLRAAQRKVFEQYTELR</sequence>
<feature type="domain" description="Response regulatory" evidence="7">
    <location>
        <begin position="17"/>
        <end position="133"/>
    </location>
</feature>
<dbReference type="GeneID" id="35001337"/>
<evidence type="ECO:0000256" key="3">
    <source>
        <dbReference type="ARBA" id="ARBA00023015"/>
    </source>
</evidence>
<dbReference type="PANTHER" id="PTHR34236">
    <property type="entry name" value="DIMETHYL SULFOXIDE REDUCTASE TRANSCRIPTIONAL ACTIVATOR"/>
    <property type="match status" value="1"/>
</dbReference>
<dbReference type="STRING" id="1073996.SAMN05444271_1278"/>
<dbReference type="SUPFAM" id="SSF55781">
    <property type="entry name" value="GAF domain-like"/>
    <property type="match status" value="1"/>
</dbReference>